<proteinExistence type="predicted"/>
<name>W6U1P3_ECHGR</name>
<dbReference type="GeneID" id="36345908"/>
<comment type="caution">
    <text evidence="1">The sequence shown here is derived from an EMBL/GenBank/DDBJ whole genome shotgun (WGS) entry which is preliminary data.</text>
</comment>
<reference evidence="1 2" key="1">
    <citation type="journal article" date="2013" name="Nat. Genet.">
        <title>The genome of the hydatid tapeworm Echinococcus granulosus.</title>
        <authorList>
            <person name="Zheng H."/>
            <person name="Zhang W."/>
            <person name="Zhang L."/>
            <person name="Zhang Z."/>
            <person name="Li J."/>
            <person name="Lu G."/>
            <person name="Zhu Y."/>
            <person name="Wang Y."/>
            <person name="Huang Y."/>
            <person name="Liu J."/>
            <person name="Kang H."/>
            <person name="Chen J."/>
            <person name="Wang L."/>
            <person name="Chen A."/>
            <person name="Yu S."/>
            <person name="Gao Z."/>
            <person name="Jin L."/>
            <person name="Gu W."/>
            <person name="Wang Z."/>
            <person name="Zhao L."/>
            <person name="Shi B."/>
            <person name="Wen H."/>
            <person name="Lin R."/>
            <person name="Jones M.K."/>
            <person name="Brejova B."/>
            <person name="Vinar T."/>
            <person name="Zhao G."/>
            <person name="McManus D.P."/>
            <person name="Chen Z."/>
            <person name="Zhou Y."/>
            <person name="Wang S."/>
        </authorList>
    </citation>
    <scope>NUCLEOTIDE SEQUENCE [LARGE SCALE GENOMIC DNA]</scope>
</reference>
<dbReference type="RefSeq" id="XP_024346154.1">
    <property type="nucleotide sequence ID" value="XM_024499442.1"/>
</dbReference>
<sequence length="134" mass="15038">MPSTGRSMLEHKGEKVSSPDFITDGYKLFQNFPLLPLFLELVDLKGGDKFSVTFLTKFGKWMMSNSNCQVDLILSKKTFSHLEHSIVHLLQCLPTNSVDLTLILAKFDSTTLYQCPAALNSICARFAPFQDCVN</sequence>
<dbReference type="CTD" id="36345908"/>
<dbReference type="AlphaFoldDB" id="W6U1P3"/>
<keyword evidence="2" id="KW-1185">Reference proteome</keyword>
<gene>
    <name evidence="1" type="ORF">EGR_10193</name>
</gene>
<protein>
    <submittedName>
        <fullName evidence="1">Uncharacterized protein</fullName>
    </submittedName>
</protein>
<dbReference type="EMBL" id="APAU02000197">
    <property type="protein sequence ID" value="EUB54958.1"/>
    <property type="molecule type" value="Genomic_DNA"/>
</dbReference>
<dbReference type="KEGG" id="egl:EGR_10193"/>
<dbReference type="Proteomes" id="UP000019149">
    <property type="component" value="Unassembled WGS sequence"/>
</dbReference>
<organism evidence="1 2">
    <name type="scientific">Echinococcus granulosus</name>
    <name type="common">Hydatid tapeworm</name>
    <dbReference type="NCBI Taxonomy" id="6210"/>
    <lineage>
        <taxon>Eukaryota</taxon>
        <taxon>Metazoa</taxon>
        <taxon>Spiralia</taxon>
        <taxon>Lophotrochozoa</taxon>
        <taxon>Platyhelminthes</taxon>
        <taxon>Cestoda</taxon>
        <taxon>Eucestoda</taxon>
        <taxon>Cyclophyllidea</taxon>
        <taxon>Taeniidae</taxon>
        <taxon>Echinococcus</taxon>
        <taxon>Echinococcus granulosus group</taxon>
    </lineage>
</organism>
<evidence type="ECO:0000313" key="2">
    <source>
        <dbReference type="Proteomes" id="UP000019149"/>
    </source>
</evidence>
<accession>W6U1P3</accession>
<evidence type="ECO:0000313" key="1">
    <source>
        <dbReference type="EMBL" id="EUB54958.1"/>
    </source>
</evidence>